<comment type="caution">
    <text evidence="2">The sequence shown here is derived from an EMBL/GenBank/DDBJ whole genome shotgun (WGS) entry which is preliminary data.</text>
</comment>
<organism evidence="2 3">
    <name type="scientific">Portunus trituberculatus</name>
    <name type="common">Swimming crab</name>
    <name type="synonym">Neptunus trituberculatus</name>
    <dbReference type="NCBI Taxonomy" id="210409"/>
    <lineage>
        <taxon>Eukaryota</taxon>
        <taxon>Metazoa</taxon>
        <taxon>Ecdysozoa</taxon>
        <taxon>Arthropoda</taxon>
        <taxon>Crustacea</taxon>
        <taxon>Multicrustacea</taxon>
        <taxon>Malacostraca</taxon>
        <taxon>Eumalacostraca</taxon>
        <taxon>Eucarida</taxon>
        <taxon>Decapoda</taxon>
        <taxon>Pleocyemata</taxon>
        <taxon>Brachyura</taxon>
        <taxon>Eubrachyura</taxon>
        <taxon>Portunoidea</taxon>
        <taxon>Portunidae</taxon>
        <taxon>Portuninae</taxon>
        <taxon>Portunus</taxon>
    </lineage>
</organism>
<dbReference type="AlphaFoldDB" id="A0A5B7KMC9"/>
<feature type="compositionally biased region" description="Low complexity" evidence="1">
    <location>
        <begin position="63"/>
        <end position="72"/>
    </location>
</feature>
<name>A0A5B7KMC9_PORTR</name>
<evidence type="ECO:0000313" key="3">
    <source>
        <dbReference type="Proteomes" id="UP000324222"/>
    </source>
</evidence>
<evidence type="ECO:0000256" key="1">
    <source>
        <dbReference type="SAM" id="MobiDB-lite"/>
    </source>
</evidence>
<keyword evidence="3" id="KW-1185">Reference proteome</keyword>
<gene>
    <name evidence="2" type="ORF">E2C01_102343</name>
</gene>
<protein>
    <submittedName>
        <fullName evidence="2">Uncharacterized protein</fullName>
    </submittedName>
</protein>
<dbReference type="Proteomes" id="UP000324222">
    <property type="component" value="Unassembled WGS sequence"/>
</dbReference>
<sequence length="101" mass="10987">MSSTLATPRPPTHCPAHANPFHLHKTTPTTTQLFTSRSAGRPYHPWLTPPTLHAPLPPPPLTPTIRTPRTTPSRAPGIKVLHALADKNPVDALISSDCTYF</sequence>
<feature type="region of interest" description="Disordered" evidence="1">
    <location>
        <begin position="49"/>
        <end position="72"/>
    </location>
</feature>
<proteinExistence type="predicted"/>
<accession>A0A5B7KMC9</accession>
<dbReference type="EMBL" id="VSRR010151738">
    <property type="protein sequence ID" value="MPD06528.1"/>
    <property type="molecule type" value="Genomic_DNA"/>
</dbReference>
<feature type="region of interest" description="Disordered" evidence="1">
    <location>
        <begin position="1"/>
        <end position="24"/>
    </location>
</feature>
<reference evidence="2 3" key="1">
    <citation type="submission" date="2019-05" db="EMBL/GenBank/DDBJ databases">
        <title>Another draft genome of Portunus trituberculatus and its Hox gene families provides insights of decapod evolution.</title>
        <authorList>
            <person name="Jeong J.-H."/>
            <person name="Song I."/>
            <person name="Kim S."/>
            <person name="Choi T."/>
            <person name="Kim D."/>
            <person name="Ryu S."/>
            <person name="Kim W."/>
        </authorList>
    </citation>
    <scope>NUCLEOTIDE SEQUENCE [LARGE SCALE GENOMIC DNA]</scope>
    <source>
        <tissue evidence="2">Muscle</tissue>
    </source>
</reference>
<evidence type="ECO:0000313" key="2">
    <source>
        <dbReference type="EMBL" id="MPD06528.1"/>
    </source>
</evidence>